<name>A0A1R0KWW9_9PSEU</name>
<dbReference type="InterPro" id="IPR036170">
    <property type="entry name" value="YezG-like_sf"/>
</dbReference>
<comment type="caution">
    <text evidence="1">The sequence shown here is derived from an EMBL/GenBank/DDBJ whole genome shotgun (WGS) entry which is preliminary data.</text>
</comment>
<dbReference type="AlphaFoldDB" id="A0A1R0KWW9"/>
<keyword evidence="2" id="KW-1185">Reference proteome</keyword>
<dbReference type="RefSeq" id="WP_076159517.1">
    <property type="nucleotide sequence ID" value="NZ_JBEZVB010000001.1"/>
</dbReference>
<evidence type="ECO:0000313" key="2">
    <source>
        <dbReference type="Proteomes" id="UP000187486"/>
    </source>
</evidence>
<dbReference type="Proteomes" id="UP000187486">
    <property type="component" value="Unassembled WGS sequence"/>
</dbReference>
<reference evidence="1 2" key="1">
    <citation type="submission" date="2016-01" db="EMBL/GenBank/DDBJ databases">
        <title>Amycolatopsis coloradensis genome sequencing and assembly.</title>
        <authorList>
            <person name="Mayilraj S."/>
        </authorList>
    </citation>
    <scope>NUCLEOTIDE SEQUENCE [LARGE SCALE GENOMIC DNA]</scope>
    <source>
        <strain evidence="1 2">DSM 44225</strain>
    </source>
</reference>
<gene>
    <name evidence="1" type="ORF">BS329_12305</name>
</gene>
<evidence type="ECO:0000313" key="1">
    <source>
        <dbReference type="EMBL" id="OLZ53549.1"/>
    </source>
</evidence>
<protein>
    <submittedName>
        <fullName evidence="1">Uncharacterized protein</fullName>
    </submittedName>
</protein>
<dbReference type="EMBL" id="MQUQ01000005">
    <property type="protein sequence ID" value="OLZ53549.1"/>
    <property type="molecule type" value="Genomic_DNA"/>
</dbReference>
<dbReference type="SUPFAM" id="SSF160424">
    <property type="entry name" value="BH3703-like"/>
    <property type="match status" value="1"/>
</dbReference>
<dbReference type="OrthoDB" id="6957847at2"/>
<accession>A0A1R0KWW9</accession>
<organism evidence="1 2">
    <name type="scientific">Amycolatopsis coloradensis</name>
    <dbReference type="NCBI Taxonomy" id="76021"/>
    <lineage>
        <taxon>Bacteria</taxon>
        <taxon>Bacillati</taxon>
        <taxon>Actinomycetota</taxon>
        <taxon>Actinomycetes</taxon>
        <taxon>Pseudonocardiales</taxon>
        <taxon>Pseudonocardiaceae</taxon>
        <taxon>Amycolatopsis</taxon>
    </lineage>
</organism>
<dbReference type="STRING" id="76021.BS329_12305"/>
<sequence length="150" mass="17147">MAQWPQLDPIAQNELLGEITLSVVGALPPGWREVVLDYRVVGKNIDVAVGVLDPNGTYQVWEPSVETWRMFQRLRGGMYQEGEGTWFSARLVIEPPSRFRAQYNWQNEPDFQPYPAPAEFALEQERFPRGEAYMPDWFKRGLAASGAKTD</sequence>
<proteinExistence type="predicted"/>